<proteinExistence type="predicted"/>
<dbReference type="AlphaFoldDB" id="A0A452I2J2"/>
<evidence type="ECO:0000256" key="5">
    <source>
        <dbReference type="ARBA" id="ARBA00023157"/>
    </source>
</evidence>
<dbReference type="SMART" id="SM00280">
    <property type="entry name" value="KAZAL"/>
    <property type="match status" value="1"/>
</dbReference>
<dbReference type="Pfam" id="PF00050">
    <property type="entry name" value="Kazal_1"/>
    <property type="match status" value="1"/>
</dbReference>
<evidence type="ECO:0000256" key="1">
    <source>
        <dbReference type="ARBA" id="ARBA00004613"/>
    </source>
</evidence>
<feature type="region of interest" description="Disordered" evidence="6">
    <location>
        <begin position="1"/>
        <end position="38"/>
    </location>
</feature>
<dbReference type="Gene3D" id="3.30.60.30">
    <property type="match status" value="1"/>
</dbReference>
<dbReference type="SUPFAM" id="SSF100895">
    <property type="entry name" value="Kazal-type serine protease inhibitors"/>
    <property type="match status" value="1"/>
</dbReference>
<dbReference type="PANTHER" id="PTHR21312:SF28">
    <property type="entry name" value="OVOINHIBITOR-RELATED"/>
    <property type="match status" value="1"/>
</dbReference>
<reference evidence="8" key="3">
    <citation type="submission" date="2025-09" db="UniProtKB">
        <authorList>
            <consortium name="Ensembl"/>
        </authorList>
    </citation>
    <scope>IDENTIFICATION</scope>
</reference>
<dbReference type="InterPro" id="IPR001239">
    <property type="entry name" value="Prot_inh_Kazal-m"/>
</dbReference>
<evidence type="ECO:0000313" key="9">
    <source>
        <dbReference type="Proteomes" id="UP000291020"/>
    </source>
</evidence>
<reference evidence="8" key="2">
    <citation type="submission" date="2025-08" db="UniProtKB">
        <authorList>
            <consortium name="Ensembl"/>
        </authorList>
    </citation>
    <scope>IDENTIFICATION</scope>
</reference>
<protein>
    <recommendedName>
        <fullName evidence="7">Kazal-like domain-containing protein</fullName>
    </recommendedName>
</protein>
<accession>A0A452I2J2</accession>
<dbReference type="PRINTS" id="PR00290">
    <property type="entry name" value="KAZALINHBTR"/>
</dbReference>
<dbReference type="InterPro" id="IPR036058">
    <property type="entry name" value="Kazal_dom_sf"/>
</dbReference>
<name>A0A452I2J2_9SAUR</name>
<feature type="domain" description="Kazal-like" evidence="7">
    <location>
        <begin position="87"/>
        <end position="114"/>
    </location>
</feature>
<dbReference type="PANTHER" id="PTHR21312">
    <property type="entry name" value="SERINE PROTEASE INHIBITOR"/>
    <property type="match status" value="1"/>
</dbReference>
<comment type="subcellular location">
    <subcellularLocation>
        <location evidence="1">Secreted</location>
    </subcellularLocation>
</comment>
<evidence type="ECO:0000256" key="3">
    <source>
        <dbReference type="ARBA" id="ARBA00022690"/>
    </source>
</evidence>
<keyword evidence="9" id="KW-1185">Reference proteome</keyword>
<evidence type="ECO:0000259" key="7">
    <source>
        <dbReference type="PROSITE" id="PS51465"/>
    </source>
</evidence>
<evidence type="ECO:0000256" key="2">
    <source>
        <dbReference type="ARBA" id="ARBA00022525"/>
    </source>
</evidence>
<reference evidence="9" key="1">
    <citation type="journal article" date="2017" name="PLoS ONE">
        <title>The Agassiz's desert tortoise genome provides a resource for the conservation of a threatened species.</title>
        <authorList>
            <person name="Tollis M."/>
            <person name="DeNardo D.F."/>
            <person name="Cornelius J.A."/>
            <person name="Dolby G.A."/>
            <person name="Edwards T."/>
            <person name="Henen B.T."/>
            <person name="Karl A.E."/>
            <person name="Murphy R.W."/>
            <person name="Kusumi K."/>
        </authorList>
    </citation>
    <scope>NUCLEOTIDE SEQUENCE [LARGE SCALE GENOMIC DNA]</scope>
</reference>
<evidence type="ECO:0000313" key="8">
    <source>
        <dbReference type="Ensembl" id="ENSGAGP00000021752.1"/>
    </source>
</evidence>
<evidence type="ECO:0000256" key="4">
    <source>
        <dbReference type="ARBA" id="ARBA00022900"/>
    </source>
</evidence>
<keyword evidence="4" id="KW-0722">Serine protease inhibitor</keyword>
<keyword evidence="5" id="KW-1015">Disulfide bond</keyword>
<dbReference type="GO" id="GO:0005576">
    <property type="term" value="C:extracellular region"/>
    <property type="evidence" value="ECO:0007669"/>
    <property type="project" value="UniProtKB-SubCell"/>
</dbReference>
<keyword evidence="2" id="KW-0964">Secreted</keyword>
<dbReference type="Proteomes" id="UP000291020">
    <property type="component" value="Unassembled WGS sequence"/>
</dbReference>
<dbReference type="InterPro" id="IPR002350">
    <property type="entry name" value="Kazal_dom"/>
</dbReference>
<dbReference type="PROSITE" id="PS00282">
    <property type="entry name" value="KAZAL_1"/>
    <property type="match status" value="1"/>
</dbReference>
<keyword evidence="3" id="KW-0646">Protease inhibitor</keyword>
<evidence type="ECO:0000256" key="6">
    <source>
        <dbReference type="SAM" id="MobiDB-lite"/>
    </source>
</evidence>
<feature type="compositionally biased region" description="Basic residues" evidence="6">
    <location>
        <begin position="1"/>
        <end position="11"/>
    </location>
</feature>
<dbReference type="Ensembl" id="ENSGAGT00000024777.1">
    <property type="protein sequence ID" value="ENSGAGP00000021752.1"/>
    <property type="gene ID" value="ENSGAGG00000015960.1"/>
</dbReference>
<dbReference type="GO" id="GO:0004867">
    <property type="term" value="F:serine-type endopeptidase inhibitor activity"/>
    <property type="evidence" value="ECO:0007669"/>
    <property type="project" value="UniProtKB-KW"/>
</dbReference>
<organism evidence="8 9">
    <name type="scientific">Gopherus agassizii</name>
    <name type="common">Agassiz's desert tortoise</name>
    <dbReference type="NCBI Taxonomy" id="38772"/>
    <lineage>
        <taxon>Eukaryota</taxon>
        <taxon>Metazoa</taxon>
        <taxon>Chordata</taxon>
        <taxon>Craniata</taxon>
        <taxon>Vertebrata</taxon>
        <taxon>Euteleostomi</taxon>
        <taxon>Archelosauria</taxon>
        <taxon>Testudinata</taxon>
        <taxon>Testudines</taxon>
        <taxon>Cryptodira</taxon>
        <taxon>Durocryptodira</taxon>
        <taxon>Testudinoidea</taxon>
        <taxon>Testudinidae</taxon>
        <taxon>Gopherus</taxon>
    </lineage>
</organism>
<dbReference type="PROSITE" id="PS51465">
    <property type="entry name" value="KAZAL_2"/>
    <property type="match status" value="1"/>
</dbReference>
<sequence>MARGGSRHQHAKCVPGAASHGGCSASHREGSKQVAFGSMPAEGPLVPRLWQTSCRTITTPSHPVQDGGKHSRMSYNKGHTQMTLLVPCPRMVDPVCGSDGVTYSNECLFCREIL</sequence>